<dbReference type="Gene3D" id="3.40.190.10">
    <property type="entry name" value="Periplasmic binding protein-like II"/>
    <property type="match status" value="1"/>
</dbReference>
<dbReference type="PIRSF" id="PIRSF017082">
    <property type="entry name" value="YflP"/>
    <property type="match status" value="1"/>
</dbReference>
<gene>
    <name evidence="3" type="ORF">CAL20_19300</name>
</gene>
<comment type="caution">
    <text evidence="3">The sequence shown here is derived from an EMBL/GenBank/DDBJ whole genome shotgun (WGS) entry which is preliminary data.</text>
</comment>
<dbReference type="InterPro" id="IPR042100">
    <property type="entry name" value="Bug_dom1"/>
</dbReference>
<accession>A0A261TTZ5</accession>
<keyword evidence="2" id="KW-0732">Signal</keyword>
<dbReference type="EMBL" id="NEVQ01000019">
    <property type="protein sequence ID" value="OZI53144.1"/>
    <property type="molecule type" value="Genomic_DNA"/>
</dbReference>
<organism evidence="3 4">
    <name type="scientific">Bordetella genomosp. 4</name>
    <dbReference type="NCBI Taxonomy" id="463044"/>
    <lineage>
        <taxon>Bacteria</taxon>
        <taxon>Pseudomonadati</taxon>
        <taxon>Pseudomonadota</taxon>
        <taxon>Betaproteobacteria</taxon>
        <taxon>Burkholderiales</taxon>
        <taxon>Alcaligenaceae</taxon>
        <taxon>Bordetella</taxon>
    </lineage>
</organism>
<keyword evidence="4" id="KW-1185">Reference proteome</keyword>
<evidence type="ECO:0000256" key="1">
    <source>
        <dbReference type="ARBA" id="ARBA00006987"/>
    </source>
</evidence>
<dbReference type="PANTHER" id="PTHR42928">
    <property type="entry name" value="TRICARBOXYLATE-BINDING PROTEIN"/>
    <property type="match status" value="1"/>
</dbReference>
<evidence type="ECO:0000313" key="4">
    <source>
        <dbReference type="Proteomes" id="UP000216885"/>
    </source>
</evidence>
<dbReference type="Gene3D" id="3.40.190.150">
    <property type="entry name" value="Bordetella uptake gene, domain 1"/>
    <property type="match status" value="1"/>
</dbReference>
<dbReference type="SUPFAM" id="SSF53850">
    <property type="entry name" value="Periplasmic binding protein-like II"/>
    <property type="match status" value="1"/>
</dbReference>
<reference evidence="3 4" key="1">
    <citation type="submission" date="2017-05" db="EMBL/GenBank/DDBJ databases">
        <title>Complete and WGS of Bordetella genogroups.</title>
        <authorList>
            <person name="Spilker T."/>
            <person name="LiPuma J."/>
        </authorList>
    </citation>
    <scope>NUCLEOTIDE SEQUENCE [LARGE SCALE GENOMIC DNA]</scope>
    <source>
        <strain evidence="3 4">AU9919</strain>
    </source>
</reference>
<dbReference type="AlphaFoldDB" id="A0A261TTZ5"/>
<evidence type="ECO:0000313" key="3">
    <source>
        <dbReference type="EMBL" id="OZI53144.1"/>
    </source>
</evidence>
<evidence type="ECO:0000256" key="2">
    <source>
        <dbReference type="SAM" id="SignalP"/>
    </source>
</evidence>
<proteinExistence type="inferred from homology"/>
<dbReference type="CDD" id="cd07012">
    <property type="entry name" value="PBP2_Bug_TTT"/>
    <property type="match status" value="1"/>
</dbReference>
<comment type="similarity">
    <text evidence="1">Belongs to the UPF0065 (bug) family.</text>
</comment>
<sequence>MKTSCTSILAAGILTLAAALPAQAANYPERPVKVVVAFTAGGTTDILTRTTSEQLSQKLKQSFIVENRPGAGGNIGTEYVVRADPDGYTLIVDSVGPIAVNPSLSKLSYDPLTDLVPIIQIATVPNVLVVPPELPVKNFDDFIKYAKSKSSLNYGSTGVGTSSHLSSYMLMQRLGAKDAIHVPYKGADAINDLIAGRLDFMFATAPSVMPQIRAGKLRALAVSTNKRLASLPDIPAVEEKGFEDFDAGSWFGFFAPKNTPANVIDTINKGVNEALPGLKDKMLSEGAIAVGGSPEDFDKFTHVEYEKWKKIVEQANIQAQ</sequence>
<feature type="signal peptide" evidence="2">
    <location>
        <begin position="1"/>
        <end position="24"/>
    </location>
</feature>
<dbReference type="PANTHER" id="PTHR42928:SF5">
    <property type="entry name" value="BLR1237 PROTEIN"/>
    <property type="match status" value="1"/>
</dbReference>
<feature type="chain" id="PRO_5012763155" evidence="2">
    <location>
        <begin position="25"/>
        <end position="320"/>
    </location>
</feature>
<dbReference type="InterPro" id="IPR005064">
    <property type="entry name" value="BUG"/>
</dbReference>
<name>A0A261TTZ5_9BORD</name>
<dbReference type="Proteomes" id="UP000216885">
    <property type="component" value="Unassembled WGS sequence"/>
</dbReference>
<dbReference type="RefSeq" id="WP_094838680.1">
    <property type="nucleotide sequence ID" value="NZ_NEVQ01000019.1"/>
</dbReference>
<protein>
    <submittedName>
        <fullName evidence="3">ABC transporter substrate-binding protein</fullName>
    </submittedName>
</protein>
<dbReference type="Pfam" id="PF03401">
    <property type="entry name" value="TctC"/>
    <property type="match status" value="1"/>
</dbReference>